<dbReference type="Proteomes" id="UP001174997">
    <property type="component" value="Unassembled WGS sequence"/>
</dbReference>
<evidence type="ECO:0000313" key="1">
    <source>
        <dbReference type="EMBL" id="KAK0674648.1"/>
    </source>
</evidence>
<gene>
    <name evidence="1" type="ORF">QBC41DRAFT_309242</name>
</gene>
<reference evidence="1" key="1">
    <citation type="submission" date="2023-06" db="EMBL/GenBank/DDBJ databases">
        <title>Genome-scale phylogeny and comparative genomics of the fungal order Sordariales.</title>
        <authorList>
            <consortium name="Lawrence Berkeley National Laboratory"/>
            <person name="Hensen N."/>
            <person name="Bonometti L."/>
            <person name="Westerberg I."/>
            <person name="Brannstrom I.O."/>
            <person name="Guillou S."/>
            <person name="Cros-Aarteil S."/>
            <person name="Calhoun S."/>
            <person name="Haridas S."/>
            <person name="Kuo A."/>
            <person name="Mondo S."/>
            <person name="Pangilinan J."/>
            <person name="Riley R."/>
            <person name="Labutti K."/>
            <person name="Andreopoulos B."/>
            <person name="Lipzen A."/>
            <person name="Chen C."/>
            <person name="Yanf M."/>
            <person name="Daum C."/>
            <person name="Ng V."/>
            <person name="Clum A."/>
            <person name="Steindorff A."/>
            <person name="Ohm R."/>
            <person name="Martin F."/>
            <person name="Silar P."/>
            <person name="Natvig D."/>
            <person name="Lalanne C."/>
            <person name="Gautier V."/>
            <person name="Ament-Velasquez S.L."/>
            <person name="Kruys A."/>
            <person name="Hutchinson M.I."/>
            <person name="Powell A.J."/>
            <person name="Barry K."/>
            <person name="Miller A.N."/>
            <person name="Grigoriev I.V."/>
            <person name="Debuchy R."/>
            <person name="Gladieux P."/>
            <person name="Thoren M.H."/>
            <person name="Johannesson H."/>
        </authorList>
    </citation>
    <scope>NUCLEOTIDE SEQUENCE</scope>
    <source>
        <strain evidence="1">CBS 307.81</strain>
    </source>
</reference>
<proteinExistence type="predicted"/>
<organism evidence="1 2">
    <name type="scientific">Cercophora samala</name>
    <dbReference type="NCBI Taxonomy" id="330535"/>
    <lineage>
        <taxon>Eukaryota</taxon>
        <taxon>Fungi</taxon>
        <taxon>Dikarya</taxon>
        <taxon>Ascomycota</taxon>
        <taxon>Pezizomycotina</taxon>
        <taxon>Sordariomycetes</taxon>
        <taxon>Sordariomycetidae</taxon>
        <taxon>Sordariales</taxon>
        <taxon>Lasiosphaeriaceae</taxon>
        <taxon>Cercophora</taxon>
    </lineage>
</organism>
<dbReference type="EMBL" id="JAULSY010000001">
    <property type="protein sequence ID" value="KAK0674648.1"/>
    <property type="molecule type" value="Genomic_DNA"/>
</dbReference>
<name>A0AA40DFA5_9PEZI</name>
<protein>
    <submittedName>
        <fullName evidence="1">Uncharacterized protein</fullName>
    </submittedName>
</protein>
<keyword evidence="2" id="KW-1185">Reference proteome</keyword>
<evidence type="ECO:0000313" key="2">
    <source>
        <dbReference type="Proteomes" id="UP001174997"/>
    </source>
</evidence>
<comment type="caution">
    <text evidence="1">The sequence shown here is derived from an EMBL/GenBank/DDBJ whole genome shotgun (WGS) entry which is preliminary data.</text>
</comment>
<dbReference type="AlphaFoldDB" id="A0AA40DFA5"/>
<accession>A0AA40DFA5</accession>
<sequence length="60" mass="6592">MMPLQSEASLKCHHHCLGPRRSIAGYPCEWVATARFTLGAAGEVLMDMRLESGEDFQASP</sequence>